<keyword evidence="2" id="KW-1185">Reference proteome</keyword>
<organism evidence="1 2">
    <name type="scientific">Planktothrix serta PCC 8927</name>
    <dbReference type="NCBI Taxonomy" id="671068"/>
    <lineage>
        <taxon>Bacteria</taxon>
        <taxon>Bacillati</taxon>
        <taxon>Cyanobacteriota</taxon>
        <taxon>Cyanophyceae</taxon>
        <taxon>Oscillatoriophycideae</taxon>
        <taxon>Oscillatoriales</taxon>
        <taxon>Microcoleaceae</taxon>
        <taxon>Planktothrix</taxon>
    </lineage>
</organism>
<dbReference type="EMBL" id="CZCU02000094">
    <property type="protein sequence ID" value="VXD13033.1"/>
    <property type="molecule type" value="Genomic_DNA"/>
</dbReference>
<proteinExistence type="predicted"/>
<dbReference type="OrthoDB" id="565210at2"/>
<dbReference type="Proteomes" id="UP000184550">
    <property type="component" value="Unassembled WGS sequence"/>
</dbReference>
<evidence type="ECO:0000313" key="1">
    <source>
        <dbReference type="EMBL" id="VXD13033.1"/>
    </source>
</evidence>
<evidence type="ECO:0000313" key="2">
    <source>
        <dbReference type="Proteomes" id="UP000184550"/>
    </source>
</evidence>
<dbReference type="AlphaFoldDB" id="A0A7Z9BGQ6"/>
<dbReference type="RefSeq" id="WP_083618107.1">
    <property type="nucleotide sequence ID" value="NZ_LR734839.1"/>
</dbReference>
<gene>
    <name evidence="1" type="ORF">PL8927_220035</name>
</gene>
<reference evidence="1" key="1">
    <citation type="submission" date="2019-10" db="EMBL/GenBank/DDBJ databases">
        <authorList>
            <consortium name="Genoscope - CEA"/>
            <person name="William W."/>
        </authorList>
    </citation>
    <scope>NUCLEOTIDE SEQUENCE [LARGE SCALE GENOMIC DNA]</scope>
    <source>
        <strain evidence="1">BBR_PRJEB10992</strain>
    </source>
</reference>
<protein>
    <submittedName>
        <fullName evidence="1">Uncharacterized protein</fullName>
    </submittedName>
</protein>
<accession>A0A7Z9BGQ6</accession>
<comment type="caution">
    <text evidence="1">The sequence shown here is derived from an EMBL/GenBank/DDBJ whole genome shotgun (WGS) entry which is preliminary data.</text>
</comment>
<name>A0A7Z9BGQ6_9CYAN</name>
<sequence>MISPQLLEIEKSVNNLSINEKLWLLEQIARKIREGDSTDESTALIPHITLEDKLNQMKEFLGTPWEGKEDFLQIMEEIDQERHCYLGRELEL</sequence>